<dbReference type="InterPro" id="IPR008271">
    <property type="entry name" value="Ser/Thr_kinase_AS"/>
</dbReference>
<dbReference type="VEuPathDB" id="TriTrypDB:LdCL_210015100"/>
<feature type="compositionally biased region" description="Basic and acidic residues" evidence="11">
    <location>
        <begin position="619"/>
        <end position="639"/>
    </location>
</feature>
<keyword evidence="5 10" id="KW-0547">Nucleotide-binding</keyword>
<evidence type="ECO:0000256" key="3">
    <source>
        <dbReference type="ARBA" id="ARBA00022527"/>
    </source>
</evidence>
<comment type="catalytic activity">
    <reaction evidence="9">
        <text>L-seryl-[protein] + ATP = O-phospho-L-seryl-[protein] + ADP + H(+)</text>
        <dbReference type="Rhea" id="RHEA:17989"/>
        <dbReference type="Rhea" id="RHEA-COMP:9863"/>
        <dbReference type="Rhea" id="RHEA-COMP:11604"/>
        <dbReference type="ChEBI" id="CHEBI:15378"/>
        <dbReference type="ChEBI" id="CHEBI:29999"/>
        <dbReference type="ChEBI" id="CHEBI:30616"/>
        <dbReference type="ChEBI" id="CHEBI:83421"/>
        <dbReference type="ChEBI" id="CHEBI:456216"/>
        <dbReference type="EC" id="2.7.11.1"/>
    </reaction>
</comment>
<dbReference type="Proteomes" id="UP000318447">
    <property type="component" value="Unassembled WGS sequence"/>
</dbReference>
<feature type="region of interest" description="Disordered" evidence="11">
    <location>
        <begin position="1222"/>
        <end position="1243"/>
    </location>
</feature>
<dbReference type="PROSITE" id="PS00107">
    <property type="entry name" value="PROTEIN_KINASE_ATP"/>
    <property type="match status" value="1"/>
</dbReference>
<evidence type="ECO:0000256" key="6">
    <source>
        <dbReference type="ARBA" id="ARBA00022777"/>
    </source>
</evidence>
<evidence type="ECO:0000313" key="13">
    <source>
        <dbReference type="EMBL" id="TPP49325.1"/>
    </source>
</evidence>
<feature type="compositionally biased region" description="Low complexity" evidence="11">
    <location>
        <begin position="940"/>
        <end position="956"/>
    </location>
</feature>
<comment type="catalytic activity">
    <reaction evidence="8">
        <text>L-threonyl-[protein] + ATP = O-phospho-L-threonyl-[protein] + ADP + H(+)</text>
        <dbReference type="Rhea" id="RHEA:46608"/>
        <dbReference type="Rhea" id="RHEA-COMP:11060"/>
        <dbReference type="Rhea" id="RHEA-COMP:11605"/>
        <dbReference type="ChEBI" id="CHEBI:15378"/>
        <dbReference type="ChEBI" id="CHEBI:30013"/>
        <dbReference type="ChEBI" id="CHEBI:30616"/>
        <dbReference type="ChEBI" id="CHEBI:61977"/>
        <dbReference type="ChEBI" id="CHEBI:456216"/>
        <dbReference type="EC" id="2.7.11.1"/>
    </reaction>
</comment>
<evidence type="ECO:0000256" key="10">
    <source>
        <dbReference type="PROSITE-ProRule" id="PRU10141"/>
    </source>
</evidence>
<evidence type="ECO:0000256" key="1">
    <source>
        <dbReference type="ARBA" id="ARBA00010886"/>
    </source>
</evidence>
<name>A0A504XNC9_LEIDO</name>
<evidence type="ECO:0000256" key="5">
    <source>
        <dbReference type="ARBA" id="ARBA00022741"/>
    </source>
</evidence>
<feature type="region of interest" description="Disordered" evidence="11">
    <location>
        <begin position="1585"/>
        <end position="1609"/>
    </location>
</feature>
<proteinExistence type="inferred from homology"/>
<comment type="similarity">
    <text evidence="1">Belongs to the protein kinase superfamily. NEK Ser/Thr protein kinase family. NIMA subfamily.</text>
</comment>
<dbReference type="SUPFAM" id="SSF56112">
    <property type="entry name" value="Protein kinase-like (PK-like)"/>
    <property type="match status" value="1"/>
</dbReference>
<feature type="region of interest" description="Disordered" evidence="11">
    <location>
        <begin position="1474"/>
        <end position="1493"/>
    </location>
</feature>
<dbReference type="SMART" id="SM00220">
    <property type="entry name" value="S_TKc"/>
    <property type="match status" value="1"/>
</dbReference>
<feature type="compositionally biased region" description="Polar residues" evidence="11">
    <location>
        <begin position="1004"/>
        <end position="1017"/>
    </location>
</feature>
<feature type="compositionally biased region" description="Polar residues" evidence="11">
    <location>
        <begin position="757"/>
        <end position="774"/>
    </location>
</feature>
<dbReference type="VEuPathDB" id="TriTrypDB:LdBPK_211010.1"/>
<comment type="caution">
    <text evidence="13">The sequence shown here is derived from an EMBL/GenBank/DDBJ whole genome shotgun (WGS) entry which is preliminary data.</text>
</comment>
<feature type="compositionally biased region" description="Polar residues" evidence="11">
    <location>
        <begin position="901"/>
        <end position="914"/>
    </location>
</feature>
<feature type="region of interest" description="Disordered" evidence="11">
    <location>
        <begin position="940"/>
        <end position="1080"/>
    </location>
</feature>
<keyword evidence="7 10" id="KW-0067">ATP-binding</keyword>
<dbReference type="InterPro" id="IPR017441">
    <property type="entry name" value="Protein_kinase_ATP_BS"/>
</dbReference>
<keyword evidence="3" id="KW-0723">Serine/threonine-protein kinase</keyword>
<feature type="domain" description="Protein kinase" evidence="12">
    <location>
        <begin position="10"/>
        <end position="473"/>
    </location>
</feature>
<feature type="region of interest" description="Disordered" evidence="11">
    <location>
        <begin position="507"/>
        <end position="549"/>
    </location>
</feature>
<keyword evidence="4" id="KW-0808">Transferase</keyword>
<feature type="region of interest" description="Disordered" evidence="11">
    <location>
        <begin position="845"/>
        <end position="914"/>
    </location>
</feature>
<protein>
    <recommendedName>
        <fullName evidence="2">non-specific serine/threonine protein kinase</fullName>
        <ecNumber evidence="2">2.7.11.1</ecNumber>
    </recommendedName>
</protein>
<dbReference type="PROSITE" id="PS50011">
    <property type="entry name" value="PROTEIN_KINASE_DOM"/>
    <property type="match status" value="1"/>
</dbReference>
<dbReference type="InterPro" id="IPR011009">
    <property type="entry name" value="Kinase-like_dom_sf"/>
</dbReference>
<dbReference type="GO" id="GO:0005524">
    <property type="term" value="F:ATP binding"/>
    <property type="evidence" value="ECO:0007669"/>
    <property type="project" value="UniProtKB-UniRule"/>
</dbReference>
<feature type="region of interest" description="Disordered" evidence="11">
    <location>
        <begin position="742"/>
        <end position="798"/>
    </location>
</feature>
<feature type="compositionally biased region" description="Low complexity" evidence="11">
    <location>
        <begin position="1647"/>
        <end position="1659"/>
    </location>
</feature>
<evidence type="ECO:0000256" key="2">
    <source>
        <dbReference type="ARBA" id="ARBA00012513"/>
    </source>
</evidence>
<dbReference type="EMBL" id="RHLC01000021">
    <property type="protein sequence ID" value="TPP49325.1"/>
    <property type="molecule type" value="Genomic_DNA"/>
</dbReference>
<organism evidence="13 14">
    <name type="scientific">Leishmania donovani</name>
    <dbReference type="NCBI Taxonomy" id="5661"/>
    <lineage>
        <taxon>Eukaryota</taxon>
        <taxon>Discoba</taxon>
        <taxon>Euglenozoa</taxon>
        <taxon>Kinetoplastea</taxon>
        <taxon>Metakinetoplastina</taxon>
        <taxon>Trypanosomatida</taxon>
        <taxon>Trypanosomatidae</taxon>
        <taxon>Leishmaniinae</taxon>
        <taxon>Leishmania</taxon>
    </lineage>
</organism>
<feature type="region of interest" description="Disordered" evidence="11">
    <location>
        <begin position="1383"/>
        <end position="1426"/>
    </location>
</feature>
<feature type="region of interest" description="Disordered" evidence="11">
    <location>
        <begin position="1169"/>
        <end position="1189"/>
    </location>
</feature>
<dbReference type="EC" id="2.7.11.1" evidence="2"/>
<dbReference type="PANTHER" id="PTHR43671:SF98">
    <property type="entry name" value="SERINE_THREONINE-PROTEIN KINASE NEK11"/>
    <property type="match status" value="1"/>
</dbReference>
<evidence type="ECO:0000259" key="12">
    <source>
        <dbReference type="PROSITE" id="PS50011"/>
    </source>
</evidence>
<feature type="binding site" evidence="10">
    <location>
        <position position="44"/>
    </location>
    <ligand>
        <name>ATP</name>
        <dbReference type="ChEBI" id="CHEBI:30616"/>
    </ligand>
</feature>
<feature type="region of interest" description="Disordered" evidence="11">
    <location>
        <begin position="1937"/>
        <end position="2004"/>
    </location>
</feature>
<reference evidence="14" key="1">
    <citation type="submission" date="2019-02" db="EMBL/GenBank/DDBJ databases">
        <title>FDA dAtabase for Regulatory Grade micrObial Sequences (FDA-ARGOS): Supporting development and validation of Infectious Disease Dx tests.</title>
        <authorList>
            <person name="Duncan R."/>
            <person name="Fisher C."/>
            <person name="Tallon L."/>
            <person name="Sadzewicz L."/>
            <person name="Sengamalay N."/>
            <person name="Ott S."/>
            <person name="Godinez A."/>
            <person name="Nagaraj S."/>
            <person name="Vavikolanu K."/>
            <person name="Nadendla S."/>
            <person name="Aluvathingal J."/>
            <person name="Sichtig H."/>
        </authorList>
    </citation>
    <scope>NUCLEOTIDE SEQUENCE [LARGE SCALE GENOMIC DNA]</scope>
    <source>
        <strain evidence="14">FDAARGOS_361</strain>
    </source>
</reference>
<dbReference type="VEuPathDB" id="TriTrypDB:LDHU3_21.1190"/>
<dbReference type="InterPro" id="IPR000719">
    <property type="entry name" value="Prot_kinase_dom"/>
</dbReference>
<dbReference type="GO" id="GO:0004674">
    <property type="term" value="F:protein serine/threonine kinase activity"/>
    <property type="evidence" value="ECO:0007669"/>
    <property type="project" value="UniProtKB-KW"/>
</dbReference>
<keyword evidence="6 13" id="KW-0418">Kinase</keyword>
<dbReference type="PANTHER" id="PTHR43671">
    <property type="entry name" value="SERINE/THREONINE-PROTEIN KINASE NEK"/>
    <property type="match status" value="1"/>
</dbReference>
<feature type="compositionally biased region" description="Low complexity" evidence="11">
    <location>
        <begin position="845"/>
        <end position="866"/>
    </location>
</feature>
<dbReference type="Pfam" id="PF00069">
    <property type="entry name" value="Pkinase"/>
    <property type="match status" value="2"/>
</dbReference>
<accession>A0A504XNC9</accession>
<dbReference type="VEuPathDB" id="TriTrypDB:LDHU3_21.1200"/>
<evidence type="ECO:0000313" key="14">
    <source>
        <dbReference type="Proteomes" id="UP000318447"/>
    </source>
</evidence>
<evidence type="ECO:0000256" key="4">
    <source>
        <dbReference type="ARBA" id="ARBA00022679"/>
    </source>
</evidence>
<feature type="region of interest" description="Disordered" evidence="11">
    <location>
        <begin position="1631"/>
        <end position="1707"/>
    </location>
</feature>
<feature type="region of interest" description="Disordered" evidence="11">
    <location>
        <begin position="165"/>
        <end position="188"/>
    </location>
</feature>
<evidence type="ECO:0000256" key="7">
    <source>
        <dbReference type="ARBA" id="ARBA00022840"/>
    </source>
</evidence>
<dbReference type="FunFam" id="1.10.510.10:FF:001112">
    <property type="entry name" value="Serine/threonine-protein kinase, putative"/>
    <property type="match status" value="1"/>
</dbReference>
<feature type="compositionally biased region" description="Low complexity" evidence="11">
    <location>
        <begin position="172"/>
        <end position="182"/>
    </location>
</feature>
<gene>
    <name evidence="13" type="ORF">CGC21_34165</name>
</gene>
<evidence type="ECO:0000256" key="9">
    <source>
        <dbReference type="ARBA" id="ARBA00048679"/>
    </source>
</evidence>
<dbReference type="PROSITE" id="PS00108">
    <property type="entry name" value="PROTEIN_KINASE_ST"/>
    <property type="match status" value="1"/>
</dbReference>
<dbReference type="VEuPathDB" id="TriTrypDB:LdBPK_211000.1"/>
<evidence type="ECO:0000256" key="11">
    <source>
        <dbReference type="SAM" id="MobiDB-lite"/>
    </source>
</evidence>
<feature type="compositionally biased region" description="Low complexity" evidence="11">
    <location>
        <begin position="1956"/>
        <end position="1991"/>
    </location>
</feature>
<dbReference type="VEuPathDB" id="TriTrypDB:LdCL_210015000"/>
<feature type="compositionally biased region" description="Polar residues" evidence="11">
    <location>
        <begin position="562"/>
        <end position="573"/>
    </location>
</feature>
<feature type="compositionally biased region" description="Polar residues" evidence="11">
    <location>
        <begin position="971"/>
        <end position="980"/>
    </location>
</feature>
<dbReference type="Gene3D" id="1.10.510.10">
    <property type="entry name" value="Transferase(Phosphotransferase) domain 1"/>
    <property type="match status" value="2"/>
</dbReference>
<dbReference type="InterPro" id="IPR050660">
    <property type="entry name" value="NEK_Ser/Thr_kinase"/>
</dbReference>
<feature type="region of interest" description="Disordered" evidence="11">
    <location>
        <begin position="562"/>
        <end position="592"/>
    </location>
</feature>
<feature type="compositionally biased region" description="Polar residues" evidence="11">
    <location>
        <begin position="509"/>
        <end position="518"/>
    </location>
</feature>
<evidence type="ECO:0000256" key="8">
    <source>
        <dbReference type="ARBA" id="ARBA00047899"/>
    </source>
</evidence>
<sequence>MNDLPRWPRYRPIRVIGQGGFGTVYLCVDTEPTSTMYEQEVAVKAVSLGALSDEEVLMVMSEVSLLKNVGHPNIITYYDSFLYDDDESALSRKGGATLVPQADGDDIAAAGAGFRSQWLCLVTEYMDGGDLAALLRQYSGQELNSTKDVCEATSLSTVGTAAAARKRGRPSAAVTEDAAAGADQGEVSEGDWVSRSRLHRQRLATTLRAAPRPPMSTFPTTVTKATVMRRNGIQMPTAAASNAAVGSAATGAPHLTNVSVKNTVAAAGLASEPLEPQLPPPPNQLWVESFLITDIAKQCLDALAYLHALCIVHRDIKPSNIYLSKRDGTVKIGDFGVSKLLQPAEPFTMTFVGTPFYLCPELCMGDPYSFGADIWALGVVLYELYCLKLPFTSDNVLAQIYVITEGVYDTAALGTPHAFAESQQAVLETLYGPSFLHSERLLHSLVVSMVDKMLQVDPAERPSAEELLTGVFGAGSTSRCGSSAGLPLAPVAPTPVHRPLSTCALAHDSVSTPPQRGPSSFAVKPEGVAATTPQAPSNRLGPSASEQHARWAGSLVAAASSTLQQEQGASRVSLTAPGSRRSRERRDDVVDDFTGAHAPLAVRVKTSVGDILQGMPSAQRERLGNRAAAEERDEKEEVSRAMLPVASPKPTPSSALFHSTVKAGVGSDSANRQAALSPSLAGRERAEVAALPEKRRGSTVGAEPPSLELAEHTALQLLPAAPFPLELLYGGLVNIGDSAVNSTGATGEQRTVDDKASVSTPLGAQATQQASPLSSMLPADRPPAVRTHCDDDDALDHPIGAQTRSEFMALMENIPWLKNAEVFSSIPLSAGCDNVMLVERANRSSVSASGADGALSSATDNTAAGGSEERAEGAAPASKGSRTAPHQRQSQLPSPLRSPHSPATGTEDMQMSSNPLLPVCRAGVVSPTAPRIEVKTISGTTITMGGSRRPPSSRSPFQRGSAGAAEMADAESTQSVSQRRVSGGLTAASRQPPCIPAAPLRQRVSVTALPTTVLTSTPKPPASRPDEPQMTQDSSGPACPSPSLQPRGDADRQPTAVTVASKGASASHPRLFSSSGLEPTVGNAASEARLRPFSAAQMRATAIASASGAAPPTPKAHSPARAKLKALYDEVFVSRLDPASSDAAYTAPYHSGGTIGGPSEVPDEFVARTDKRSRAASDSGDSGAHFPGDDAVAAPVARAATQLPALEADAWAKGAPVAVHLTKEAASPSPPSAPSSHGSPLPFSVDATARQAETEESVLRALSAVYSRPVEIPATTVPGTGTLMDDGDYGKDWLAATPAVRRIREAASLAVAVEHQCAAFRRGKEPARLCVAPPWRPPHDSRDVPGLWETSSAEEEADVSARGRLGCPAPASVREEVRWRWSAPPSDLDDTAGTTRKLVPSGGELGGGVIGSRRSPADAHAGGPRPSSLLGSPMYLELDSLILDYIDYILHVIGIALLCQSQLPCFDFGGAASSTDANDDDAEPCAATKRADSDGDEDMSYTYTVQLDAVTGRRHFEYVCPVTVEVVGALPGGCRVVSAVAALRALDFAKAAPLSAMQVPPSEHCSMKQGSDGLATRVLTAEAPTDLSATPSPHEGGDDTAAANGGISSCPGQDKTFLFDGEYHTMWQEDGGFGAAAASPPTPSAPAPSSSLSSLPPDAGATVGFTAVPGKQQGHVPAANGMAPPEGSQSAREATLHSALPSTTNWQPDATARVAAASSSCVEDGNNDGNGATAHLRGRAASLHLSGETRARVAAPLRPSHVALAALSEETMAKAHAPLTHPSLVDSDPTKVNTEMLPASKSASSNADGNQAMGFLCDRACTQGQTAVTPAQEIAAVMETTWWVRVPSSPSASSQGLGTSQQQHQLTGSPQYIHLPLSLALRPLRQRTRFVGLLWRLWVSLKVSEPALSRVLLHRRGGAPSPSPGCTFAEAFGDWVTGTTPARDTDTGECTEVDVSQQSSSETSTSLRLGRTITTTATTEASSNSDTAADSQVLPASGSLTAPSRPSPLKWGLYYVEARTWCAVQLRTDADWAVVRRKISEMGTMLPFVRLYLLLEEAEPTSEFMWASSGSSAPAAPEKASRQLAKYPAQYIYASAAAALALTVTTTLLARHLVHRGEDRVRDGRRISAASVPPHGAATGSGCAADKLGCVEGTKTAPARRGAVDGDDDIEFANPAESAFFSYVRRAKKQKEAPLLAALTYLETAVAELVEVRRRHAHDDSFVGDESCEGGEGCNHNSSDAQVSNIDSGGNRNDVGDSGAVAEAQAKVHRLAVAADELLTQWICSLDGVPVRQSEVLKQRRKALVQEAAALTRRISPHLPDIRM</sequence>
<feature type="compositionally biased region" description="Polar residues" evidence="11">
    <location>
        <begin position="880"/>
        <end position="893"/>
    </location>
</feature>
<feature type="region of interest" description="Disordered" evidence="11">
    <location>
        <begin position="614"/>
        <end position="655"/>
    </location>
</feature>